<feature type="domain" description="Cyclic nucleotide-binding" evidence="4">
    <location>
        <begin position="36"/>
        <end position="84"/>
    </location>
</feature>
<dbReference type="InterPro" id="IPR018335">
    <property type="entry name" value="Tscrpt_reg_HTH_Crp-type_CS"/>
</dbReference>
<sequence length="216" mass="24221">MLDFANEPVEMPFIETGVLADPAPFARARSQAVVFFPAASEIYAQGEKSGAYYLVEFGAVRVYRLLSDGRRQISAFYLAGEMFGFESDRTHHFFAESIVATGIRPFRPAAGADFSRELLPHALRGMTRAQEHLLVLGRQNAIERVGAFLLDMAERQGGLRRIELPMSRQDIGDYLGLTIETVSRILSKLRAKSVIRLHGLRSVEILKWDILQCMCV</sequence>
<dbReference type="SUPFAM" id="SSF51206">
    <property type="entry name" value="cAMP-binding domain-like"/>
    <property type="match status" value="1"/>
</dbReference>
<dbReference type="SMART" id="SM00419">
    <property type="entry name" value="HTH_CRP"/>
    <property type="match status" value="1"/>
</dbReference>
<dbReference type="AlphaFoldDB" id="B8R8T4"/>
<dbReference type="CDD" id="cd00092">
    <property type="entry name" value="HTH_CRP"/>
    <property type="match status" value="1"/>
</dbReference>
<dbReference type="PRINTS" id="PR00034">
    <property type="entry name" value="HTHCRP"/>
</dbReference>
<dbReference type="PROSITE" id="PS50042">
    <property type="entry name" value="CNMP_BINDING_3"/>
    <property type="match status" value="1"/>
</dbReference>
<keyword evidence="3" id="KW-0804">Transcription</keyword>
<proteinExistence type="predicted"/>
<dbReference type="Gene3D" id="2.60.120.10">
    <property type="entry name" value="Jelly Rolls"/>
    <property type="match status" value="1"/>
</dbReference>
<accession>B8R8T4</accession>
<dbReference type="CDD" id="cd00038">
    <property type="entry name" value="CAP_ED"/>
    <property type="match status" value="1"/>
</dbReference>
<evidence type="ECO:0000259" key="4">
    <source>
        <dbReference type="PROSITE" id="PS50042"/>
    </source>
</evidence>
<dbReference type="Pfam" id="PF13545">
    <property type="entry name" value="HTH_Crp_2"/>
    <property type="match status" value="1"/>
</dbReference>
<reference evidence="6" key="1">
    <citation type="journal article" date="2009" name="Appl. Environ. Microbiol.">
        <title>Characterization of denitrification gene clusters of soil bacteria via a metagenomic approach.</title>
        <authorList>
            <person name="Demaneche S."/>
            <person name="Philippot L."/>
            <person name="David M.M."/>
            <person name="Navarro E."/>
            <person name="Vogel T.M."/>
            <person name="Simonet P."/>
        </authorList>
    </citation>
    <scope>NUCLEOTIDE SEQUENCE</scope>
</reference>
<dbReference type="GO" id="GO:0003677">
    <property type="term" value="F:DNA binding"/>
    <property type="evidence" value="ECO:0007669"/>
    <property type="project" value="UniProtKB-KW"/>
</dbReference>
<dbReference type="GO" id="GO:0003700">
    <property type="term" value="F:DNA-binding transcription factor activity"/>
    <property type="evidence" value="ECO:0007669"/>
    <property type="project" value="InterPro"/>
</dbReference>
<dbReference type="PROSITE" id="PS00042">
    <property type="entry name" value="HTH_CRP_1"/>
    <property type="match status" value="1"/>
</dbReference>
<dbReference type="InterPro" id="IPR036388">
    <property type="entry name" value="WH-like_DNA-bd_sf"/>
</dbReference>
<dbReference type="SMART" id="SM00100">
    <property type="entry name" value="cNMP"/>
    <property type="match status" value="1"/>
</dbReference>
<dbReference type="SUPFAM" id="SSF46785">
    <property type="entry name" value="Winged helix' DNA-binding domain"/>
    <property type="match status" value="1"/>
</dbReference>
<evidence type="ECO:0000256" key="2">
    <source>
        <dbReference type="ARBA" id="ARBA00023125"/>
    </source>
</evidence>
<evidence type="ECO:0000259" key="5">
    <source>
        <dbReference type="PROSITE" id="PS51063"/>
    </source>
</evidence>
<dbReference type="InterPro" id="IPR018490">
    <property type="entry name" value="cNMP-bd_dom_sf"/>
</dbReference>
<dbReference type="InterPro" id="IPR036390">
    <property type="entry name" value="WH_DNA-bd_sf"/>
</dbReference>
<organism evidence="6">
    <name type="scientific">uncultured bacterium 1042</name>
    <dbReference type="NCBI Taxonomy" id="548897"/>
    <lineage>
        <taxon>Bacteria</taxon>
        <taxon>environmental samples</taxon>
    </lineage>
</organism>
<dbReference type="Gene3D" id="1.10.10.10">
    <property type="entry name" value="Winged helix-like DNA-binding domain superfamily/Winged helix DNA-binding domain"/>
    <property type="match status" value="1"/>
</dbReference>
<keyword evidence="2" id="KW-0238">DNA-binding</keyword>
<name>B8R8T4_9BACT</name>
<dbReference type="InterPro" id="IPR014710">
    <property type="entry name" value="RmlC-like_jellyroll"/>
</dbReference>
<evidence type="ECO:0000313" key="6">
    <source>
        <dbReference type="EMBL" id="ACF98090.1"/>
    </source>
</evidence>
<dbReference type="EMBL" id="EU910854">
    <property type="protein sequence ID" value="ACF98090.1"/>
    <property type="molecule type" value="Genomic_DNA"/>
</dbReference>
<dbReference type="InterPro" id="IPR000595">
    <property type="entry name" value="cNMP-bd_dom"/>
</dbReference>
<protein>
    <submittedName>
        <fullName evidence="6">Putative transcriptional regulator FixK</fullName>
    </submittedName>
</protein>
<dbReference type="PROSITE" id="PS51063">
    <property type="entry name" value="HTH_CRP_2"/>
    <property type="match status" value="1"/>
</dbReference>
<evidence type="ECO:0000256" key="3">
    <source>
        <dbReference type="ARBA" id="ARBA00023163"/>
    </source>
</evidence>
<evidence type="ECO:0000256" key="1">
    <source>
        <dbReference type="ARBA" id="ARBA00023015"/>
    </source>
</evidence>
<dbReference type="InterPro" id="IPR012318">
    <property type="entry name" value="HTH_CRP"/>
</dbReference>
<feature type="domain" description="HTH crp-type" evidence="5">
    <location>
        <begin position="139"/>
        <end position="209"/>
    </location>
</feature>
<keyword evidence="1" id="KW-0805">Transcription regulation</keyword>
<dbReference type="Pfam" id="PF00027">
    <property type="entry name" value="cNMP_binding"/>
    <property type="match status" value="1"/>
</dbReference>